<keyword evidence="4" id="KW-1185">Reference proteome</keyword>
<gene>
    <name evidence="3" type="ORF">ACFQDM_19085</name>
</gene>
<sequence>MLTSKASQKKGRRRAKPAFQSKSMFAAVDLGTNNCRLLIAEPRGKRFRVVDSYSQIVRLGEGMSASGVLSDDAISRTLSALQDIRQKIKGYPIRRIRCVATQACRVASNGREFVERVQRETGLTFKVISPKEEAQLAVVGALDLVDAEKDVALVVDIGGGSTELCWVDARKANKIGLNGALQKVPMLNWASFPIGVVTLSEMFPERNDPDWYPQMLNYARSQLESFKHGSKYSELFEKDQGHLIGTSGTVTSLCAVHMNLDRYIRSIVDGAHLSRVDAIAARERLSGLTREERSLIPCIGDGRSDLVLAGCAIMEAVWQLWPCSDMRVADRGLREGLLLSLIHGKPPKKRRRSGKKKTANAETATEGQPAHDG</sequence>
<dbReference type="SUPFAM" id="SSF53067">
    <property type="entry name" value="Actin-like ATPase domain"/>
    <property type="match status" value="2"/>
</dbReference>
<evidence type="ECO:0000313" key="3">
    <source>
        <dbReference type="EMBL" id="MFC6200184.1"/>
    </source>
</evidence>
<dbReference type="Proteomes" id="UP001596303">
    <property type="component" value="Unassembled WGS sequence"/>
</dbReference>
<dbReference type="InterPro" id="IPR050273">
    <property type="entry name" value="GppA/Ppx_hydrolase"/>
</dbReference>
<feature type="region of interest" description="Disordered" evidence="1">
    <location>
        <begin position="345"/>
        <end position="373"/>
    </location>
</feature>
<dbReference type="PANTHER" id="PTHR30005:SF0">
    <property type="entry name" value="RETROGRADE REGULATION PROTEIN 2"/>
    <property type="match status" value="1"/>
</dbReference>
<dbReference type="Pfam" id="PF02541">
    <property type="entry name" value="Ppx-GppA"/>
    <property type="match status" value="1"/>
</dbReference>
<evidence type="ECO:0000256" key="1">
    <source>
        <dbReference type="SAM" id="MobiDB-lite"/>
    </source>
</evidence>
<reference evidence="4" key="1">
    <citation type="journal article" date="2019" name="Int. J. Syst. Evol. Microbiol.">
        <title>The Global Catalogue of Microorganisms (GCM) 10K type strain sequencing project: providing services to taxonomists for standard genome sequencing and annotation.</title>
        <authorList>
            <consortium name="The Broad Institute Genomics Platform"/>
            <consortium name="The Broad Institute Genome Sequencing Center for Infectious Disease"/>
            <person name="Wu L."/>
            <person name="Ma J."/>
        </authorList>
    </citation>
    <scope>NUCLEOTIDE SEQUENCE [LARGE SCALE GENOMIC DNA]</scope>
    <source>
        <strain evidence="4">CGMCC-1.15741</strain>
    </source>
</reference>
<dbReference type="PANTHER" id="PTHR30005">
    <property type="entry name" value="EXOPOLYPHOSPHATASE"/>
    <property type="match status" value="1"/>
</dbReference>
<dbReference type="Gene3D" id="3.30.420.150">
    <property type="entry name" value="Exopolyphosphatase. Domain 2"/>
    <property type="match status" value="1"/>
</dbReference>
<dbReference type="RefSeq" id="WP_377382247.1">
    <property type="nucleotide sequence ID" value="NZ_JBHSSW010000066.1"/>
</dbReference>
<accession>A0ABW1SFM6</accession>
<dbReference type="InterPro" id="IPR043129">
    <property type="entry name" value="ATPase_NBD"/>
</dbReference>
<protein>
    <submittedName>
        <fullName evidence="3">Ppx/GppA phosphatase family protein</fullName>
    </submittedName>
</protein>
<dbReference type="Gene3D" id="3.30.420.40">
    <property type="match status" value="1"/>
</dbReference>
<dbReference type="InterPro" id="IPR003695">
    <property type="entry name" value="Ppx_GppA_N"/>
</dbReference>
<evidence type="ECO:0000259" key="2">
    <source>
        <dbReference type="Pfam" id="PF02541"/>
    </source>
</evidence>
<evidence type="ECO:0000313" key="4">
    <source>
        <dbReference type="Proteomes" id="UP001596303"/>
    </source>
</evidence>
<dbReference type="EMBL" id="JBHSSW010000066">
    <property type="protein sequence ID" value="MFC6200184.1"/>
    <property type="molecule type" value="Genomic_DNA"/>
</dbReference>
<proteinExistence type="predicted"/>
<comment type="caution">
    <text evidence="3">The sequence shown here is derived from an EMBL/GenBank/DDBJ whole genome shotgun (WGS) entry which is preliminary data.</text>
</comment>
<feature type="domain" description="Ppx/GppA phosphatase N-terminal" evidence="2">
    <location>
        <begin position="39"/>
        <end position="343"/>
    </location>
</feature>
<feature type="compositionally biased region" description="Basic residues" evidence="1">
    <location>
        <begin position="345"/>
        <end position="358"/>
    </location>
</feature>
<organism evidence="3 4">
    <name type="scientific">Ponticaulis profundi</name>
    <dbReference type="NCBI Taxonomy" id="2665222"/>
    <lineage>
        <taxon>Bacteria</taxon>
        <taxon>Pseudomonadati</taxon>
        <taxon>Pseudomonadota</taxon>
        <taxon>Alphaproteobacteria</taxon>
        <taxon>Hyphomonadales</taxon>
        <taxon>Hyphomonadaceae</taxon>
        <taxon>Ponticaulis</taxon>
    </lineage>
</organism>
<name>A0ABW1SFM6_9PROT</name>
<dbReference type="CDD" id="cd24054">
    <property type="entry name" value="ASKHA_NBD_AaPPX-GppA_MtPPX2-like"/>
    <property type="match status" value="1"/>
</dbReference>